<accession>A0ABT1XAU6</accession>
<name>A0ABT1XAU6_9PROT</name>
<protein>
    <submittedName>
        <fullName evidence="2">Glycosyltransferase</fullName>
    </submittedName>
</protein>
<dbReference type="RefSeq" id="WP_257718904.1">
    <property type="nucleotide sequence ID" value="NZ_JANJOU010000031.1"/>
</dbReference>
<dbReference type="SUPFAM" id="SSF53756">
    <property type="entry name" value="UDP-Glycosyltransferase/glycogen phosphorylase"/>
    <property type="match status" value="1"/>
</dbReference>
<evidence type="ECO:0000313" key="2">
    <source>
        <dbReference type="EMBL" id="MCR0985252.1"/>
    </source>
</evidence>
<dbReference type="Proteomes" id="UP001524642">
    <property type="component" value="Unassembled WGS sequence"/>
</dbReference>
<reference evidence="2 3" key="1">
    <citation type="submission" date="2022-06" db="EMBL/GenBank/DDBJ databases">
        <title>Roseomonas CN29.</title>
        <authorList>
            <person name="Cheng Y."/>
            <person name="He X."/>
        </authorList>
    </citation>
    <scope>NUCLEOTIDE SEQUENCE [LARGE SCALE GENOMIC DNA]</scope>
    <source>
        <strain evidence="2 3">CN29</strain>
    </source>
</reference>
<keyword evidence="3" id="KW-1185">Reference proteome</keyword>
<evidence type="ECO:0000313" key="3">
    <source>
        <dbReference type="Proteomes" id="UP001524642"/>
    </source>
</evidence>
<gene>
    <name evidence="2" type="ORF">NRP21_24685</name>
</gene>
<evidence type="ECO:0000259" key="1">
    <source>
        <dbReference type="Pfam" id="PF00534"/>
    </source>
</evidence>
<feature type="domain" description="Glycosyl transferase family 1" evidence="1">
    <location>
        <begin position="210"/>
        <end position="364"/>
    </location>
</feature>
<dbReference type="EMBL" id="JANJOU010000031">
    <property type="protein sequence ID" value="MCR0985252.1"/>
    <property type="molecule type" value="Genomic_DNA"/>
</dbReference>
<dbReference type="InterPro" id="IPR001296">
    <property type="entry name" value="Glyco_trans_1"/>
</dbReference>
<sequence length="448" mass="48577">MRPLRIAWAGPWNDRSAIAAFGEGMAAELAARGHEVTVLRTEVGEFADLPPRPAPGEVHPMDALGDNTIEYRFDVLVAQIGDNYNFHGALLRRISPMMTVGVFHDAFIANLFHGHVHWSGQPELLSTVPRELYGPESMAEGEPFWTGMEEMARRRPMLEWLARRCAGAVAHAGHYAPRLAAACPGPVATIPLAFEVPDLPPLPRPWNRMTVAAIGYANPNRQLDQVITAIGASGTLRGHCRLRVIGAAEEAERARLTALAELLGVAPPEFTGWVSDEDLRWQLRDVDAITCLRNPVLEGASASVILALASGRPTLVTNHGCYAELPGDTVLACRPEAEALDAMRHLEWVQANPAEAAALGARGQAVALTRHSFHTYADALLPLLEEVTRDRPRREARVRLASLLEGFGLGPDDPATRRAGAVVDAMGLDPAKVEQARRIAAPAFRETA</sequence>
<organism evidence="2 3">
    <name type="scientific">Roseomonas populi</name>
    <dbReference type="NCBI Taxonomy" id="3121582"/>
    <lineage>
        <taxon>Bacteria</taxon>
        <taxon>Pseudomonadati</taxon>
        <taxon>Pseudomonadota</taxon>
        <taxon>Alphaproteobacteria</taxon>
        <taxon>Acetobacterales</taxon>
        <taxon>Roseomonadaceae</taxon>
        <taxon>Roseomonas</taxon>
    </lineage>
</organism>
<comment type="caution">
    <text evidence="2">The sequence shown here is derived from an EMBL/GenBank/DDBJ whole genome shotgun (WGS) entry which is preliminary data.</text>
</comment>
<proteinExistence type="predicted"/>
<dbReference type="Gene3D" id="3.40.50.2000">
    <property type="entry name" value="Glycogen Phosphorylase B"/>
    <property type="match status" value="2"/>
</dbReference>
<dbReference type="Pfam" id="PF00534">
    <property type="entry name" value="Glycos_transf_1"/>
    <property type="match status" value="1"/>
</dbReference>